<dbReference type="Pfam" id="PF03269">
    <property type="entry name" value="DUF268"/>
    <property type="match status" value="1"/>
</dbReference>
<dbReference type="EMBL" id="JBHRYQ010000001">
    <property type="protein sequence ID" value="MFC3809548.1"/>
    <property type="molecule type" value="Genomic_DNA"/>
</dbReference>
<comment type="caution">
    <text evidence="1">The sequence shown here is derived from an EMBL/GenBank/DDBJ whole genome shotgun (WGS) entry which is preliminary data.</text>
</comment>
<dbReference type="InterPro" id="IPR029063">
    <property type="entry name" value="SAM-dependent_MTases_sf"/>
</dbReference>
<organism evidence="1 2">
    <name type="scientific">Lacihabitans lacunae</name>
    <dbReference type="NCBI Taxonomy" id="1028214"/>
    <lineage>
        <taxon>Bacteria</taxon>
        <taxon>Pseudomonadati</taxon>
        <taxon>Bacteroidota</taxon>
        <taxon>Cytophagia</taxon>
        <taxon>Cytophagales</taxon>
        <taxon>Leadbetterellaceae</taxon>
        <taxon>Lacihabitans</taxon>
    </lineage>
</organism>
<keyword evidence="2" id="KW-1185">Reference proteome</keyword>
<dbReference type="Gene3D" id="3.40.50.150">
    <property type="entry name" value="Vaccinia Virus protein VP39"/>
    <property type="match status" value="1"/>
</dbReference>
<accession>A0ABV7YUH3</accession>
<dbReference type="InterPro" id="IPR004951">
    <property type="entry name" value="DUF268_CAE_spp"/>
</dbReference>
<sequence length="259" mass="29601">MSKILKFVLAYFGFYPSQLTGNLKGAPGFFKDLRKIKGTFSAKYPNWKFKYYPILLDKQDQSGKARGQYFYQDLYVANLIFKANPHRHVDIGSRIDGFIAHVASFRAVEVFDIRPLPENIQNVSFVQADLMNPIESLKECTDSLSCLHTIEHFGLGRYNDPIDIDGHLKGLESMYQLLKKDGIFYFSTQIGPDTLAFNAHRIFSISYLLELFKNKYEILTFSYIDDSDKLHVDATLSDELIKSNGGCKMGCGIFVLRKL</sequence>
<dbReference type="RefSeq" id="WP_379834752.1">
    <property type="nucleotide sequence ID" value="NZ_JBHRYQ010000001.1"/>
</dbReference>
<evidence type="ECO:0000313" key="1">
    <source>
        <dbReference type="EMBL" id="MFC3809548.1"/>
    </source>
</evidence>
<dbReference type="Proteomes" id="UP001595616">
    <property type="component" value="Unassembled WGS sequence"/>
</dbReference>
<proteinExistence type="predicted"/>
<name>A0ABV7YUH3_9BACT</name>
<gene>
    <name evidence="1" type="ORF">ACFOOI_02695</name>
</gene>
<protein>
    <submittedName>
        <fullName evidence="1">DUF268 domain-containing protein</fullName>
    </submittedName>
</protein>
<dbReference type="SUPFAM" id="SSF53335">
    <property type="entry name" value="S-adenosyl-L-methionine-dependent methyltransferases"/>
    <property type="match status" value="1"/>
</dbReference>
<reference evidence="2" key="1">
    <citation type="journal article" date="2019" name="Int. J. Syst. Evol. Microbiol.">
        <title>The Global Catalogue of Microorganisms (GCM) 10K type strain sequencing project: providing services to taxonomists for standard genome sequencing and annotation.</title>
        <authorList>
            <consortium name="The Broad Institute Genomics Platform"/>
            <consortium name="The Broad Institute Genome Sequencing Center for Infectious Disease"/>
            <person name="Wu L."/>
            <person name="Ma J."/>
        </authorList>
    </citation>
    <scope>NUCLEOTIDE SEQUENCE [LARGE SCALE GENOMIC DNA]</scope>
    <source>
        <strain evidence="2">CECT 7956</strain>
    </source>
</reference>
<evidence type="ECO:0000313" key="2">
    <source>
        <dbReference type="Proteomes" id="UP001595616"/>
    </source>
</evidence>